<evidence type="ECO:0000313" key="2">
    <source>
        <dbReference type="EMBL" id="VDN43724.1"/>
    </source>
</evidence>
<keyword evidence="1" id="KW-0812">Transmembrane</keyword>
<reference evidence="4" key="1">
    <citation type="submission" date="2016-06" db="UniProtKB">
        <authorList>
            <consortium name="WormBaseParasite"/>
        </authorList>
    </citation>
    <scope>IDENTIFICATION</scope>
</reference>
<feature type="transmembrane region" description="Helical" evidence="1">
    <location>
        <begin position="86"/>
        <end position="107"/>
    </location>
</feature>
<evidence type="ECO:0000256" key="1">
    <source>
        <dbReference type="SAM" id="Phobius"/>
    </source>
</evidence>
<evidence type="ECO:0000313" key="4">
    <source>
        <dbReference type="WBParaSite" id="GPUH_0002510801-mRNA-1"/>
    </source>
</evidence>
<organism evidence="4">
    <name type="scientific">Gongylonema pulchrum</name>
    <dbReference type="NCBI Taxonomy" id="637853"/>
    <lineage>
        <taxon>Eukaryota</taxon>
        <taxon>Metazoa</taxon>
        <taxon>Ecdysozoa</taxon>
        <taxon>Nematoda</taxon>
        <taxon>Chromadorea</taxon>
        <taxon>Rhabditida</taxon>
        <taxon>Spirurina</taxon>
        <taxon>Spiruromorpha</taxon>
        <taxon>Spiruroidea</taxon>
        <taxon>Gongylonematidae</taxon>
        <taxon>Gongylonema</taxon>
    </lineage>
</organism>
<dbReference type="AlphaFoldDB" id="A0A183EVT7"/>
<gene>
    <name evidence="2" type="ORF">GPUH_LOCUS25076</name>
</gene>
<dbReference type="EMBL" id="UYRT01103631">
    <property type="protein sequence ID" value="VDN43724.1"/>
    <property type="molecule type" value="Genomic_DNA"/>
</dbReference>
<keyword evidence="1" id="KW-0472">Membrane</keyword>
<dbReference type="WBParaSite" id="GPUH_0002510801-mRNA-1">
    <property type="protein sequence ID" value="GPUH_0002510801-mRNA-1"/>
    <property type="gene ID" value="GPUH_0002510801"/>
</dbReference>
<feature type="transmembrane region" description="Helical" evidence="1">
    <location>
        <begin position="12"/>
        <end position="33"/>
    </location>
</feature>
<sequence>MIPTTTRLLPLLIYASTSSALISLPGQIPYWVGGAAVNPLLDGDLGLGGLAGLLGLGGLGGGLGGLGLGGLGGLGLGGLGLGGLGLGGLGLGGLGLGGLGLGGLGGLGGVQVIRIPLDGGNGNGAPSCIPCMICMPSMQNGPTTRMSILNFMCI</sequence>
<keyword evidence="3" id="KW-1185">Reference proteome</keyword>
<name>A0A183EVT7_9BILA</name>
<feature type="transmembrane region" description="Helical" evidence="1">
    <location>
        <begin position="45"/>
        <end position="66"/>
    </location>
</feature>
<protein>
    <submittedName>
        <fullName evidence="2 4">Uncharacterized protein</fullName>
    </submittedName>
</protein>
<proteinExistence type="predicted"/>
<reference evidence="2 3" key="2">
    <citation type="submission" date="2018-11" db="EMBL/GenBank/DDBJ databases">
        <authorList>
            <consortium name="Pathogen Informatics"/>
        </authorList>
    </citation>
    <scope>NUCLEOTIDE SEQUENCE [LARGE SCALE GENOMIC DNA]</scope>
</reference>
<keyword evidence="1" id="KW-1133">Transmembrane helix</keyword>
<accession>A0A183EVT7</accession>
<dbReference type="Proteomes" id="UP000271098">
    <property type="component" value="Unassembled WGS sequence"/>
</dbReference>
<evidence type="ECO:0000313" key="3">
    <source>
        <dbReference type="Proteomes" id="UP000271098"/>
    </source>
</evidence>